<evidence type="ECO:0000256" key="1">
    <source>
        <dbReference type="SAM" id="MobiDB-lite"/>
    </source>
</evidence>
<protein>
    <submittedName>
        <fullName evidence="2">Uncharacterized protein</fullName>
    </submittedName>
</protein>
<feature type="compositionally biased region" description="Basic and acidic residues" evidence="1">
    <location>
        <begin position="26"/>
        <end position="36"/>
    </location>
</feature>
<evidence type="ECO:0000313" key="2">
    <source>
        <dbReference type="EMBL" id="MFC7081989.1"/>
    </source>
</evidence>
<dbReference type="AlphaFoldDB" id="A0ABD5WV65"/>
<dbReference type="EMBL" id="JBHSZH010000005">
    <property type="protein sequence ID" value="MFC7081989.1"/>
    <property type="molecule type" value="Genomic_DNA"/>
</dbReference>
<organism evidence="2 3">
    <name type="scientific">Halorussus caseinilyticus</name>
    <dbReference type="NCBI Taxonomy" id="3034025"/>
    <lineage>
        <taxon>Archaea</taxon>
        <taxon>Methanobacteriati</taxon>
        <taxon>Methanobacteriota</taxon>
        <taxon>Stenosarchaea group</taxon>
        <taxon>Halobacteria</taxon>
        <taxon>Halobacteriales</taxon>
        <taxon>Haladaptataceae</taxon>
        <taxon>Halorussus</taxon>
    </lineage>
</organism>
<keyword evidence="3" id="KW-1185">Reference proteome</keyword>
<reference evidence="2 3" key="1">
    <citation type="journal article" date="2019" name="Int. J. Syst. Evol. Microbiol.">
        <title>The Global Catalogue of Microorganisms (GCM) 10K type strain sequencing project: providing services to taxonomists for standard genome sequencing and annotation.</title>
        <authorList>
            <consortium name="The Broad Institute Genomics Platform"/>
            <consortium name="The Broad Institute Genome Sequencing Center for Infectious Disease"/>
            <person name="Wu L."/>
            <person name="Ma J."/>
        </authorList>
    </citation>
    <scope>NUCLEOTIDE SEQUENCE [LARGE SCALE GENOMIC DNA]</scope>
    <source>
        <strain evidence="2 3">DT72</strain>
    </source>
</reference>
<sequence length="67" mass="7702">MLLDRITFLVVEGERLDSVTTASSRSRRDTEVERRWSIGKRRGGVPNDSQSRSEGKIGESFRHDYSM</sequence>
<dbReference type="Proteomes" id="UP001596407">
    <property type="component" value="Unassembled WGS sequence"/>
</dbReference>
<evidence type="ECO:0000313" key="3">
    <source>
        <dbReference type="Proteomes" id="UP001596407"/>
    </source>
</evidence>
<dbReference type="RefSeq" id="WP_382210217.1">
    <property type="nucleotide sequence ID" value="NZ_JBHSZH010000005.1"/>
</dbReference>
<feature type="region of interest" description="Disordered" evidence="1">
    <location>
        <begin position="19"/>
        <end position="67"/>
    </location>
</feature>
<comment type="caution">
    <text evidence="2">The sequence shown here is derived from an EMBL/GenBank/DDBJ whole genome shotgun (WGS) entry which is preliminary data.</text>
</comment>
<proteinExistence type="predicted"/>
<accession>A0ABD5WV65</accession>
<feature type="compositionally biased region" description="Basic and acidic residues" evidence="1">
    <location>
        <begin position="51"/>
        <end position="67"/>
    </location>
</feature>
<name>A0ABD5WV65_9EURY</name>
<gene>
    <name evidence="2" type="ORF">ACFQJ6_19750</name>
</gene>